<dbReference type="PROSITE" id="PS51257">
    <property type="entry name" value="PROKAR_LIPOPROTEIN"/>
    <property type="match status" value="1"/>
</dbReference>
<feature type="compositionally biased region" description="Low complexity" evidence="1">
    <location>
        <begin position="238"/>
        <end position="253"/>
    </location>
</feature>
<comment type="caution">
    <text evidence="2">The sequence shown here is derived from an EMBL/GenBank/DDBJ whole genome shotgun (WGS) entry which is preliminary data.</text>
</comment>
<proteinExistence type="predicted"/>
<accession>A0A8I1N0V7</accession>
<name>A0A8I1N0V7_THIA3</name>
<evidence type="ECO:0000256" key="1">
    <source>
        <dbReference type="SAM" id="MobiDB-lite"/>
    </source>
</evidence>
<protein>
    <recommendedName>
        <fullName evidence="4">Lipoprotein</fullName>
    </recommendedName>
</protein>
<evidence type="ECO:0000313" key="2">
    <source>
        <dbReference type="EMBL" id="MBN8745517.1"/>
    </source>
</evidence>
<sequence>MRNPLILTALAASLAIALGGCGKNGIGADSTVKQAVSTSTESKVEANREVKHNTTAKATISIPAMSLILKALPEYVAAQPRGAKDPHVTAAREIISVSQPVLGWPIACFGCSAQASWARGQAVRVAYANLVLTELSDRLPTQAMANSDAARKTIIAAFLAIPPATLDAAQQKAEKQVHGGAFTPDFAGGDDVRFMLGASGFKGGDSGWVWAEGGAPWYGDGLISGRKVELALDSAIDTGTTETSGTGSTTGTEAGRENTGQAGVK</sequence>
<dbReference type="AlphaFoldDB" id="A0A8I1N0V7"/>
<dbReference type="EMBL" id="JAFKMR010000032">
    <property type="protein sequence ID" value="MBN8745517.1"/>
    <property type="molecule type" value="Genomic_DNA"/>
</dbReference>
<gene>
    <name evidence="2" type="ORF">J0I24_14625</name>
</gene>
<evidence type="ECO:0008006" key="4">
    <source>
        <dbReference type="Google" id="ProtNLM"/>
    </source>
</evidence>
<feature type="region of interest" description="Disordered" evidence="1">
    <location>
        <begin position="238"/>
        <end position="265"/>
    </location>
</feature>
<organism evidence="2 3">
    <name type="scientific">Thiomonas arsenitoxydans (strain DSM 22701 / CIP 110005 / 3As)</name>
    <dbReference type="NCBI Taxonomy" id="426114"/>
    <lineage>
        <taxon>Bacteria</taxon>
        <taxon>Pseudomonadati</taxon>
        <taxon>Pseudomonadota</taxon>
        <taxon>Betaproteobacteria</taxon>
        <taxon>Burkholderiales</taxon>
        <taxon>Thiomonas</taxon>
    </lineage>
</organism>
<evidence type="ECO:0000313" key="3">
    <source>
        <dbReference type="Proteomes" id="UP000664800"/>
    </source>
</evidence>
<reference evidence="2" key="1">
    <citation type="submission" date="2021-02" db="EMBL/GenBank/DDBJ databases">
        <title>Thiocyanate and organic carbon inputs drive convergent selection for specific autotrophic Afipia and Thiobacillus strains within complex microbiomes.</title>
        <authorList>
            <person name="Huddy R.J."/>
            <person name="Sachdeva R."/>
            <person name="Kadzinga F."/>
            <person name="Kantor R.S."/>
            <person name="Harrison S.T.L."/>
            <person name="Banfield J.F."/>
        </authorList>
    </citation>
    <scope>NUCLEOTIDE SEQUENCE</scope>
    <source>
        <strain evidence="2">SCN18_13_7_16_R3_B_64_19</strain>
    </source>
</reference>
<dbReference type="Proteomes" id="UP000664800">
    <property type="component" value="Unassembled WGS sequence"/>
</dbReference>
<dbReference type="RefSeq" id="WP_276732337.1">
    <property type="nucleotide sequence ID" value="NZ_JAFKMR010000032.1"/>
</dbReference>